<dbReference type="OrthoDB" id="128458at2759"/>
<comment type="similarity">
    <text evidence="2 5">Belongs to the RxLR effector family.</text>
</comment>
<protein>
    <recommendedName>
        <fullName evidence="5">RxLR effector protein</fullName>
    </recommendedName>
</protein>
<comment type="caution">
    <text evidence="6">The sequence shown here is derived from an EMBL/GenBank/DDBJ whole genome shotgun (WGS) entry which is preliminary data.</text>
</comment>
<feature type="chain" id="PRO_5044992244" description="RxLR effector protein" evidence="5">
    <location>
        <begin position="20"/>
        <end position="125"/>
    </location>
</feature>
<keyword evidence="4 5" id="KW-0732">Signal</keyword>
<dbReference type="Pfam" id="PF16810">
    <property type="entry name" value="RXLR"/>
    <property type="match status" value="1"/>
</dbReference>
<sequence>MRLSYVLLVVIAVLAAGNALPIETEATRSLRSHQTVDEDDAAEEERGGFTYKFDFNVWDDLFHGLPEQFQRMRTEPETLRNILASWKTGMGLPSEAVAFMKHEGLSEKAIMQFKSAFEAYLKHTS</sequence>
<dbReference type="Proteomes" id="UP000237271">
    <property type="component" value="Unassembled WGS sequence"/>
</dbReference>
<gene>
    <name evidence="6" type="ORF">PHPALM_10139</name>
</gene>
<organism evidence="6 7">
    <name type="scientific">Phytophthora palmivora</name>
    <dbReference type="NCBI Taxonomy" id="4796"/>
    <lineage>
        <taxon>Eukaryota</taxon>
        <taxon>Sar</taxon>
        <taxon>Stramenopiles</taxon>
        <taxon>Oomycota</taxon>
        <taxon>Peronosporomycetes</taxon>
        <taxon>Peronosporales</taxon>
        <taxon>Peronosporaceae</taxon>
        <taxon>Phytophthora</taxon>
    </lineage>
</organism>
<evidence type="ECO:0000256" key="4">
    <source>
        <dbReference type="ARBA" id="ARBA00022729"/>
    </source>
</evidence>
<evidence type="ECO:0000256" key="2">
    <source>
        <dbReference type="ARBA" id="ARBA00010400"/>
    </source>
</evidence>
<evidence type="ECO:0000256" key="3">
    <source>
        <dbReference type="ARBA" id="ARBA00022525"/>
    </source>
</evidence>
<name>A0A2P4Y5G7_9STRA</name>
<proteinExistence type="inferred from homology"/>
<comment type="domain">
    <text evidence="5">The RxLR-dEER motif acts to carry the protein into the host cell cytoplasm through binding to cell surface phosphatidylinositol-3-phosphate.</text>
</comment>
<evidence type="ECO:0000256" key="1">
    <source>
        <dbReference type="ARBA" id="ARBA00004613"/>
    </source>
</evidence>
<comment type="function">
    <text evidence="5">Effector that suppresses plant defense responses during pathogen infection.</text>
</comment>
<evidence type="ECO:0000256" key="5">
    <source>
        <dbReference type="RuleBase" id="RU367124"/>
    </source>
</evidence>
<keyword evidence="3 5" id="KW-0964">Secreted</keyword>
<accession>A0A2P4Y5G7</accession>
<dbReference type="EMBL" id="NCKW01005318">
    <property type="protein sequence ID" value="POM73051.1"/>
    <property type="molecule type" value="Genomic_DNA"/>
</dbReference>
<dbReference type="InterPro" id="IPR031825">
    <property type="entry name" value="RXLR"/>
</dbReference>
<evidence type="ECO:0000313" key="6">
    <source>
        <dbReference type="EMBL" id="POM73051.1"/>
    </source>
</evidence>
<feature type="signal peptide" evidence="5">
    <location>
        <begin position="1"/>
        <end position="19"/>
    </location>
</feature>
<keyword evidence="7" id="KW-1185">Reference proteome</keyword>
<dbReference type="AlphaFoldDB" id="A0A2P4Y5G7"/>
<comment type="subcellular location">
    <subcellularLocation>
        <location evidence="1 5">Secreted</location>
    </subcellularLocation>
</comment>
<reference evidence="6 7" key="1">
    <citation type="journal article" date="2017" name="Genome Biol. Evol.">
        <title>Phytophthora megakarya and P. palmivora, closely related causal agents of cacao black pod rot, underwent increases in genome sizes and gene numbers by different mechanisms.</title>
        <authorList>
            <person name="Ali S.S."/>
            <person name="Shao J."/>
            <person name="Lary D.J."/>
            <person name="Kronmiller B."/>
            <person name="Shen D."/>
            <person name="Strem M.D."/>
            <person name="Amoako-Attah I."/>
            <person name="Akrofi A.Y."/>
            <person name="Begoude B.A."/>
            <person name="Ten Hoopen G.M."/>
            <person name="Coulibaly K."/>
            <person name="Kebe B.I."/>
            <person name="Melnick R.L."/>
            <person name="Guiltinan M.J."/>
            <person name="Tyler B.M."/>
            <person name="Meinhardt L.W."/>
            <person name="Bailey B.A."/>
        </authorList>
    </citation>
    <scope>NUCLEOTIDE SEQUENCE [LARGE SCALE GENOMIC DNA]</scope>
    <source>
        <strain evidence="7">sbr112.9</strain>
    </source>
</reference>
<evidence type="ECO:0000313" key="7">
    <source>
        <dbReference type="Proteomes" id="UP000237271"/>
    </source>
</evidence>